<evidence type="ECO:0000256" key="11">
    <source>
        <dbReference type="ARBA" id="ARBA00023288"/>
    </source>
</evidence>
<dbReference type="RefSeq" id="WP_078808361.1">
    <property type="nucleotide sequence ID" value="NZ_FUXI01000041.1"/>
</dbReference>
<sequence length="312" mass="34511">MKKIKKLALSTSAIAMLFLLTGCVQYTKSGNPTGIVYDFLGKPMVNLIELFAKSVGYGWAIVLITIIVRIVIFPLGISQSKKMTIQQEKMSALKPALEPIQAKMKNATTPEEKMQANAEMQQVYKDNNMSLMGGMGCLPLLIQMPIFSALYVAARYAPGIQKSAPFYGIDLTKPSMVLLVIVGIFYFIQGYASLIGMPEENKQQMKTMSYMTPIMMIFFMFSSPAGVGLYWTVGGLFALAQTLFTNLYLKPKIKRDIAEELERNPIKIKTPVRKDVTTSAVKSEVKTIATNTSKGATNGKGRNAGKQRRNKN</sequence>
<evidence type="ECO:0000256" key="4">
    <source>
        <dbReference type="ARBA" id="ARBA00022692"/>
    </source>
</evidence>
<comment type="function">
    <text evidence="12">Required for the insertion and/or proper folding and/or complex formation of integral membrane proteins into the membrane. Involved in integration of membrane proteins that insert both dependently and independently of the Sec translocase complex, as well as at least some lipoproteins.</text>
</comment>
<evidence type="ECO:0000256" key="10">
    <source>
        <dbReference type="ARBA" id="ARBA00023186"/>
    </source>
</evidence>
<evidence type="ECO:0000256" key="2">
    <source>
        <dbReference type="ARBA" id="ARBA00022448"/>
    </source>
</evidence>
<keyword evidence="10 12" id="KW-0143">Chaperone</keyword>
<dbReference type="InterPro" id="IPR001708">
    <property type="entry name" value="YidC/ALB3/OXA1/COX18"/>
</dbReference>
<dbReference type="GO" id="GO:0015031">
    <property type="term" value="P:protein transport"/>
    <property type="evidence" value="ECO:0007669"/>
    <property type="project" value="UniProtKB-KW"/>
</dbReference>
<keyword evidence="7 12" id="KW-1133">Transmembrane helix</keyword>
<keyword evidence="8 12" id="KW-0472">Membrane</keyword>
<organism evidence="15 16">
    <name type="scientific">Pilibacter termitis</name>
    <dbReference type="NCBI Taxonomy" id="263852"/>
    <lineage>
        <taxon>Bacteria</taxon>
        <taxon>Bacillati</taxon>
        <taxon>Bacillota</taxon>
        <taxon>Bacilli</taxon>
        <taxon>Lactobacillales</taxon>
        <taxon>Enterococcaceae</taxon>
        <taxon>Pilibacter</taxon>
    </lineage>
</organism>
<evidence type="ECO:0000313" key="15">
    <source>
        <dbReference type="EMBL" id="SKA12008.1"/>
    </source>
</evidence>
<dbReference type="GO" id="GO:0032977">
    <property type="term" value="F:membrane insertase activity"/>
    <property type="evidence" value="ECO:0007669"/>
    <property type="project" value="InterPro"/>
</dbReference>
<keyword evidence="3 12" id="KW-1003">Cell membrane</keyword>
<comment type="similarity">
    <text evidence="12">Belongs to the OXA1/ALB3/YidC family. Type 2 subfamily.</text>
</comment>
<evidence type="ECO:0000256" key="8">
    <source>
        <dbReference type="ARBA" id="ARBA00023136"/>
    </source>
</evidence>
<keyword evidence="9" id="KW-0564">Palmitate</keyword>
<dbReference type="InterPro" id="IPR023060">
    <property type="entry name" value="YidC/YidC1/YidC2_Firmicutes"/>
</dbReference>
<evidence type="ECO:0000256" key="1">
    <source>
        <dbReference type="ARBA" id="ARBA00004651"/>
    </source>
</evidence>
<dbReference type="CDD" id="cd20070">
    <property type="entry name" value="5TM_YidC_Alb3"/>
    <property type="match status" value="1"/>
</dbReference>
<dbReference type="PANTHER" id="PTHR12428:SF65">
    <property type="entry name" value="CYTOCHROME C OXIDASE ASSEMBLY PROTEIN COX18, MITOCHONDRIAL"/>
    <property type="match status" value="1"/>
</dbReference>
<evidence type="ECO:0000256" key="12">
    <source>
        <dbReference type="HAMAP-Rule" id="MF_01811"/>
    </source>
</evidence>
<keyword evidence="11 12" id="KW-0449">Lipoprotein</keyword>
<dbReference type="HAMAP" id="MF_01811">
    <property type="entry name" value="YidC_type2"/>
    <property type="match status" value="1"/>
</dbReference>
<comment type="subcellular location">
    <subcellularLocation>
        <location evidence="1 12">Cell membrane</location>
        <topology evidence="1 12">Multi-pass membrane protein</topology>
    </subcellularLocation>
</comment>
<dbReference type="PROSITE" id="PS51257">
    <property type="entry name" value="PROKAR_LIPOPROTEIN"/>
    <property type="match status" value="1"/>
</dbReference>
<reference evidence="15 16" key="1">
    <citation type="submission" date="2017-02" db="EMBL/GenBank/DDBJ databases">
        <authorList>
            <person name="Peterson S.W."/>
        </authorList>
    </citation>
    <scope>NUCLEOTIDE SEQUENCE [LARGE SCALE GENOMIC DNA]</scope>
    <source>
        <strain evidence="15 16">ATCC BAA-1030</strain>
    </source>
</reference>
<dbReference type="GO" id="GO:0051205">
    <property type="term" value="P:protein insertion into membrane"/>
    <property type="evidence" value="ECO:0007669"/>
    <property type="project" value="TreeGrafter"/>
</dbReference>
<dbReference type="Proteomes" id="UP000190328">
    <property type="component" value="Unassembled WGS sequence"/>
</dbReference>
<dbReference type="OrthoDB" id="9780552at2"/>
<dbReference type="GO" id="GO:0005886">
    <property type="term" value="C:plasma membrane"/>
    <property type="evidence" value="ECO:0007669"/>
    <property type="project" value="UniProtKB-SubCell"/>
</dbReference>
<keyword evidence="4 12" id="KW-0812">Transmembrane</keyword>
<dbReference type="AlphaFoldDB" id="A0A1T4R8K8"/>
<feature type="transmembrane region" description="Helical" evidence="12">
    <location>
        <begin position="57"/>
        <end position="77"/>
    </location>
</feature>
<feature type="transmembrane region" description="Helical" evidence="12">
    <location>
        <begin position="130"/>
        <end position="154"/>
    </location>
</feature>
<feature type="domain" description="Membrane insertase YidC/Oxa/ALB C-terminal" evidence="14">
    <location>
        <begin position="57"/>
        <end position="246"/>
    </location>
</feature>
<name>A0A1T4R8K8_9ENTE</name>
<dbReference type="EMBL" id="FUXI01000041">
    <property type="protein sequence ID" value="SKA12008.1"/>
    <property type="molecule type" value="Genomic_DNA"/>
</dbReference>
<evidence type="ECO:0000256" key="6">
    <source>
        <dbReference type="ARBA" id="ARBA00022927"/>
    </source>
</evidence>
<comment type="caution">
    <text evidence="12">Lacks conserved residue(s) required for the propagation of feature annotation.</text>
</comment>
<protein>
    <recommendedName>
        <fullName evidence="12">Membrane protein insertase YidC</fullName>
    </recommendedName>
    <alternativeName>
        <fullName evidence="12">Foldase YidC</fullName>
    </alternativeName>
    <alternativeName>
        <fullName evidence="12">Membrane integrase YidC</fullName>
    </alternativeName>
    <alternativeName>
        <fullName evidence="12">Membrane protein YidC</fullName>
    </alternativeName>
</protein>
<feature type="region of interest" description="Disordered" evidence="13">
    <location>
        <begin position="287"/>
        <end position="312"/>
    </location>
</feature>
<keyword evidence="6 12" id="KW-0653">Protein transport</keyword>
<evidence type="ECO:0000256" key="3">
    <source>
        <dbReference type="ARBA" id="ARBA00022475"/>
    </source>
</evidence>
<dbReference type="NCBIfam" id="TIGR03592">
    <property type="entry name" value="yidC_oxa1_cterm"/>
    <property type="match status" value="1"/>
</dbReference>
<feature type="compositionally biased region" description="Basic residues" evidence="13">
    <location>
        <begin position="303"/>
        <end position="312"/>
    </location>
</feature>
<evidence type="ECO:0000256" key="13">
    <source>
        <dbReference type="SAM" id="MobiDB-lite"/>
    </source>
</evidence>
<evidence type="ECO:0000259" key="14">
    <source>
        <dbReference type="Pfam" id="PF02096"/>
    </source>
</evidence>
<keyword evidence="2 12" id="KW-0813">Transport</keyword>
<keyword evidence="5 12" id="KW-0732">Signal</keyword>
<dbReference type="STRING" id="263852.SAMN02745116_02474"/>
<dbReference type="InterPro" id="IPR047196">
    <property type="entry name" value="YidC_ALB_C"/>
</dbReference>
<gene>
    <name evidence="12" type="primary">yidC</name>
    <name evidence="15" type="ORF">SAMN02745116_02474</name>
</gene>
<evidence type="ECO:0000313" key="16">
    <source>
        <dbReference type="Proteomes" id="UP000190328"/>
    </source>
</evidence>
<evidence type="ECO:0000256" key="9">
    <source>
        <dbReference type="ARBA" id="ARBA00023139"/>
    </source>
</evidence>
<dbReference type="InterPro" id="IPR028055">
    <property type="entry name" value="YidC/Oxa/ALB_C"/>
</dbReference>
<keyword evidence="16" id="KW-1185">Reference proteome</keyword>
<accession>A0A1T4R8K8</accession>
<feature type="transmembrane region" description="Helical" evidence="12">
    <location>
        <begin position="174"/>
        <end position="195"/>
    </location>
</feature>
<evidence type="ECO:0000256" key="5">
    <source>
        <dbReference type="ARBA" id="ARBA00022729"/>
    </source>
</evidence>
<evidence type="ECO:0000256" key="7">
    <source>
        <dbReference type="ARBA" id="ARBA00022989"/>
    </source>
</evidence>
<proteinExistence type="inferred from homology"/>
<dbReference type="Pfam" id="PF02096">
    <property type="entry name" value="60KD_IMP"/>
    <property type="match status" value="1"/>
</dbReference>
<dbReference type="PANTHER" id="PTHR12428">
    <property type="entry name" value="OXA1"/>
    <property type="match status" value="1"/>
</dbReference>